<keyword evidence="2" id="KW-1185">Reference proteome</keyword>
<dbReference type="AlphaFoldDB" id="A0A3M7T2M4"/>
<proteinExistence type="predicted"/>
<dbReference type="Proteomes" id="UP000276133">
    <property type="component" value="Unassembled WGS sequence"/>
</dbReference>
<evidence type="ECO:0000313" key="2">
    <source>
        <dbReference type="Proteomes" id="UP000276133"/>
    </source>
</evidence>
<organism evidence="1 2">
    <name type="scientific">Brachionus plicatilis</name>
    <name type="common">Marine rotifer</name>
    <name type="synonym">Brachionus muelleri</name>
    <dbReference type="NCBI Taxonomy" id="10195"/>
    <lineage>
        <taxon>Eukaryota</taxon>
        <taxon>Metazoa</taxon>
        <taxon>Spiralia</taxon>
        <taxon>Gnathifera</taxon>
        <taxon>Rotifera</taxon>
        <taxon>Eurotatoria</taxon>
        <taxon>Monogononta</taxon>
        <taxon>Pseudotrocha</taxon>
        <taxon>Ploima</taxon>
        <taxon>Brachionidae</taxon>
        <taxon>Brachionus</taxon>
    </lineage>
</organism>
<gene>
    <name evidence="1" type="ORF">BpHYR1_012589</name>
</gene>
<evidence type="ECO:0000313" key="1">
    <source>
        <dbReference type="EMBL" id="RNA42088.1"/>
    </source>
</evidence>
<comment type="caution">
    <text evidence="1">The sequence shown here is derived from an EMBL/GenBank/DDBJ whole genome shotgun (WGS) entry which is preliminary data.</text>
</comment>
<accession>A0A3M7T2M4</accession>
<protein>
    <submittedName>
        <fullName evidence="1">Uncharacterized protein</fullName>
    </submittedName>
</protein>
<name>A0A3M7T2M4_BRAPC</name>
<sequence>MINKVVLDAVRANRPNFGGQTLASLSYFELAKRLECNIEMFKNVLRKRKAPIITDFPDYGSDIENRKSEDE</sequence>
<dbReference type="EMBL" id="REGN01000415">
    <property type="protein sequence ID" value="RNA42088.1"/>
    <property type="molecule type" value="Genomic_DNA"/>
</dbReference>
<reference evidence="1 2" key="1">
    <citation type="journal article" date="2018" name="Sci. Rep.">
        <title>Genomic signatures of local adaptation to the degree of environmental predictability in rotifers.</title>
        <authorList>
            <person name="Franch-Gras L."/>
            <person name="Hahn C."/>
            <person name="Garcia-Roger E.M."/>
            <person name="Carmona M.J."/>
            <person name="Serra M."/>
            <person name="Gomez A."/>
        </authorList>
    </citation>
    <scope>NUCLEOTIDE SEQUENCE [LARGE SCALE GENOMIC DNA]</scope>
    <source>
        <strain evidence="1">HYR1</strain>
    </source>
</reference>